<dbReference type="Pfam" id="PF04972">
    <property type="entry name" value="BON"/>
    <property type="match status" value="1"/>
</dbReference>
<proteinExistence type="inferred from homology"/>
<dbReference type="Pfam" id="PF00263">
    <property type="entry name" value="Secretin"/>
    <property type="match status" value="1"/>
</dbReference>
<evidence type="ECO:0000256" key="1">
    <source>
        <dbReference type="RuleBase" id="RU004003"/>
    </source>
</evidence>
<keyword evidence="4" id="KW-1185">Reference proteome</keyword>
<reference evidence="3" key="1">
    <citation type="submission" date="2022-10" db="EMBL/GenBank/DDBJ databases">
        <title>Whole genome sequencing of three plant growth promoting bacteria isolated from Vachellia tortilis subsp. raddiana in Morocco.</title>
        <authorList>
            <person name="Hnini M."/>
            <person name="Zouagui R."/>
            <person name="Zouagui H."/>
            <person name="Chemao Elfihri M.-W."/>
            <person name="Ibrahimi A."/>
            <person name="Sbabou L."/>
            <person name="Aurag J."/>
        </authorList>
    </citation>
    <scope>NUCLEOTIDE SEQUENCE</scope>
    <source>
        <strain evidence="3">LMR678</strain>
    </source>
</reference>
<dbReference type="Proteomes" id="UP001079430">
    <property type="component" value="Unassembled WGS sequence"/>
</dbReference>
<dbReference type="InterPro" id="IPR004846">
    <property type="entry name" value="T2SS/T3SS_dom"/>
</dbReference>
<dbReference type="InterPro" id="IPR050810">
    <property type="entry name" value="Bact_Secretion_Sys_Channel"/>
</dbReference>
<dbReference type="PANTHER" id="PTHR30332">
    <property type="entry name" value="PROBABLE GENERAL SECRETION PATHWAY PROTEIN D"/>
    <property type="match status" value="1"/>
</dbReference>
<dbReference type="InterPro" id="IPR007055">
    <property type="entry name" value="BON_dom"/>
</dbReference>
<dbReference type="InterPro" id="IPR001775">
    <property type="entry name" value="GspD/PilQ"/>
</dbReference>
<comment type="similarity">
    <text evidence="1">Belongs to the bacterial secretin family.</text>
</comment>
<gene>
    <name evidence="3" type="ORF">O3W52_12430</name>
</gene>
<sequence length="531" mass="56321">MLPSSRTRNEDRLGRKVKRNGNIFRTSIAAGLSFCLTFSGLALPAVPAAEAAASSVVRIATSGPGVKKTISLGLNKAVVVDLPMDAHDILVADPSLADAVTRTSRRIYLFGKAVGQTNIFVFGPNGEEIVSLEVAVERDVAGLETNLRRFIPDADIKVEIISDNVVLTGTVRTPLDSTKAVDLARAFLKGGEATTRNITAQGNNGDADIFAEDRQTSQIVNLLTIEGDDQVTLKVTIAEVSRQVLKQLGFNAVAATNGAEIQVRNPANLGDAIGVGANALLSGTIGSTALGAYVNAMEQAGVMRTLAEPSLTAISGQEAKFYVGGEFRLAGVQEVSEEKDENAGGSKLKVEREVNDVEYGIRLNFKPVVLGAGRISLAIETEVSEPTYEGSVTTGNSITAVPGQTFLGIRRREASTSVELPSGGSIVIAGLVQDNIRQAMSGLPGAAKIPILGTLFRSKDFQRNETELVIIATPYLVRPVARSAISRPDDNFNPANDLESFFLGRVNRIYGRPEAAAPVGRYHGNVGFIYK</sequence>
<evidence type="ECO:0000313" key="4">
    <source>
        <dbReference type="Proteomes" id="UP001079430"/>
    </source>
</evidence>
<dbReference type="Pfam" id="PF13629">
    <property type="entry name" value="T2SS-T3SS_pil_N"/>
    <property type="match status" value="1"/>
</dbReference>
<dbReference type="InterPro" id="IPR032789">
    <property type="entry name" value="T2SS-T3SS_pil_N"/>
</dbReference>
<evidence type="ECO:0000313" key="3">
    <source>
        <dbReference type="EMBL" id="MCZ4090846.1"/>
    </source>
</evidence>
<dbReference type="EMBL" id="JAPVOI010000004">
    <property type="protein sequence ID" value="MCZ4090846.1"/>
    <property type="molecule type" value="Genomic_DNA"/>
</dbReference>
<organism evidence="3 4">
    <name type="scientific">Sinorhizobium psoraleae</name>
    <dbReference type="NCBI Taxonomy" id="520838"/>
    <lineage>
        <taxon>Bacteria</taxon>
        <taxon>Pseudomonadati</taxon>
        <taxon>Pseudomonadota</taxon>
        <taxon>Alphaproteobacteria</taxon>
        <taxon>Hyphomicrobiales</taxon>
        <taxon>Rhizobiaceae</taxon>
        <taxon>Sinorhizobium/Ensifer group</taxon>
        <taxon>Sinorhizobium</taxon>
    </lineage>
</organism>
<dbReference type="PANTHER" id="PTHR30332:SF17">
    <property type="entry name" value="TYPE IV PILIATION SYSTEM PROTEIN DR_0774-RELATED"/>
    <property type="match status" value="1"/>
</dbReference>
<dbReference type="PROSITE" id="PS50914">
    <property type="entry name" value="BON"/>
    <property type="match status" value="1"/>
</dbReference>
<feature type="domain" description="BON" evidence="2">
    <location>
        <begin position="132"/>
        <end position="202"/>
    </location>
</feature>
<dbReference type="PRINTS" id="PR00811">
    <property type="entry name" value="BCTERIALGSPD"/>
</dbReference>
<protein>
    <submittedName>
        <fullName evidence="3">Type II and III secretion system protein family protein</fullName>
    </submittedName>
</protein>
<name>A0ABT4KFV3_9HYPH</name>
<accession>A0ABT4KFV3</accession>
<evidence type="ECO:0000259" key="2">
    <source>
        <dbReference type="PROSITE" id="PS50914"/>
    </source>
</evidence>
<comment type="caution">
    <text evidence="3">The sequence shown here is derived from an EMBL/GenBank/DDBJ whole genome shotgun (WGS) entry which is preliminary data.</text>
</comment>